<feature type="region of interest" description="Disordered" evidence="10">
    <location>
        <begin position="191"/>
        <end position="212"/>
    </location>
</feature>
<dbReference type="GO" id="GO:0003677">
    <property type="term" value="F:DNA binding"/>
    <property type="evidence" value="ECO:0007669"/>
    <property type="project" value="UniProtKB-KW"/>
</dbReference>
<keyword evidence="5" id="KW-0235">DNA replication</keyword>
<dbReference type="PANTHER" id="PTHR10537:SF3">
    <property type="entry name" value="DNA PRIMASE LARGE SUBUNIT"/>
    <property type="match status" value="1"/>
</dbReference>
<sequence length="534" mass="58552">MAWVSTARKPSSALALESSILHQNASSSFLSMYSNLPSSDIALEEFESLAVNRLRLLKALEHAKSKGRRDDELKSTLKTLMDRHMTADASAERESAMTMAQCDDFGHHILRIAYSRNEELRKWLVTHETLLFKLRFRHTLSPSERERFLATNELPYEPCSNAELDDVRDDLVQLLESTGKKEEAAILRASGGGAGAATTPGPSAAATTTPGSASASRYAAARAYYKVPFEEVPDLVASRAVVLHRGNAYVPSESLVSLVAGRFRARLAKALVMTNRALAAGVWADEAGRVAPIAAGLALRYLGPAIEGEVGANSQQMRVQDLPKAATEHFPLCMLTLFQALRRDAHLRHGGRMQLSLFLKAIGLRMEDALAFWKGEFTRKITAEDFDKRYAYNLRHNYGKEGKRTDYTPYSCQKCLAQTVGAVGEYHGCPYRTLGSAQLKESLVENMKLTPMQAKQVAEKAQQGHYQLACGRALELRRFGGEELEENVMHPNQYFEMSRKSELGVEGGGDGGGGAAAAAMEVEVAAQPVTPIAR</sequence>
<gene>
    <name evidence="12" type="ORF">PPROV_000504100</name>
</gene>
<keyword evidence="9" id="KW-0238">DNA-binding</keyword>
<keyword evidence="6" id="KW-0479">Metal-binding</keyword>
<dbReference type="GO" id="GO:0006269">
    <property type="term" value="P:DNA replication, synthesis of primer"/>
    <property type="evidence" value="ECO:0007669"/>
    <property type="project" value="UniProtKB-KW"/>
</dbReference>
<organism evidence="12 13">
    <name type="scientific">Pycnococcus provasolii</name>
    <dbReference type="NCBI Taxonomy" id="41880"/>
    <lineage>
        <taxon>Eukaryota</taxon>
        <taxon>Viridiplantae</taxon>
        <taxon>Chlorophyta</taxon>
        <taxon>Pseudoscourfieldiophyceae</taxon>
        <taxon>Pseudoscourfieldiales</taxon>
        <taxon>Pycnococcaceae</taxon>
        <taxon>Pycnococcus</taxon>
    </lineage>
</organism>
<dbReference type="OrthoDB" id="421393at2759"/>
<dbReference type="AlphaFoldDB" id="A0A830HGR3"/>
<evidence type="ECO:0000256" key="7">
    <source>
        <dbReference type="ARBA" id="ARBA00023004"/>
    </source>
</evidence>
<dbReference type="PANTHER" id="PTHR10537">
    <property type="entry name" value="DNA PRIMASE LARGE SUBUNIT"/>
    <property type="match status" value="1"/>
</dbReference>
<evidence type="ECO:0000256" key="5">
    <source>
        <dbReference type="ARBA" id="ARBA00022705"/>
    </source>
</evidence>
<evidence type="ECO:0000313" key="12">
    <source>
        <dbReference type="EMBL" id="GHP06294.1"/>
    </source>
</evidence>
<keyword evidence="8" id="KW-0411">Iron-sulfur</keyword>
<evidence type="ECO:0000256" key="4">
    <source>
        <dbReference type="ARBA" id="ARBA00022515"/>
    </source>
</evidence>
<evidence type="ECO:0000256" key="9">
    <source>
        <dbReference type="ARBA" id="ARBA00023125"/>
    </source>
</evidence>
<keyword evidence="13" id="KW-1185">Reference proteome</keyword>
<dbReference type="GO" id="GO:0051539">
    <property type="term" value="F:4 iron, 4 sulfur cluster binding"/>
    <property type="evidence" value="ECO:0007669"/>
    <property type="project" value="UniProtKB-KW"/>
</dbReference>
<dbReference type="InterPro" id="IPR058560">
    <property type="entry name" value="DNA_primase_C"/>
</dbReference>
<dbReference type="CDD" id="cd07322">
    <property type="entry name" value="PriL_PriS_Eukaryotic"/>
    <property type="match status" value="1"/>
</dbReference>
<dbReference type="GO" id="GO:0006270">
    <property type="term" value="P:DNA replication initiation"/>
    <property type="evidence" value="ECO:0007669"/>
    <property type="project" value="TreeGrafter"/>
</dbReference>
<comment type="similarity">
    <text evidence="2">Belongs to the eukaryotic-type primase large subunit family.</text>
</comment>
<dbReference type="Pfam" id="PF26466">
    <property type="entry name" value="DNA_primase_lrg_N"/>
    <property type="match status" value="1"/>
</dbReference>
<dbReference type="EMBL" id="BNJQ01000012">
    <property type="protein sequence ID" value="GHP06294.1"/>
    <property type="molecule type" value="Genomic_DNA"/>
</dbReference>
<dbReference type="Proteomes" id="UP000660262">
    <property type="component" value="Unassembled WGS sequence"/>
</dbReference>
<feature type="domain" description="DNA primase large subunit C-terminal" evidence="11">
    <location>
        <begin position="326"/>
        <end position="495"/>
    </location>
</feature>
<evidence type="ECO:0000313" key="13">
    <source>
        <dbReference type="Proteomes" id="UP000660262"/>
    </source>
</evidence>
<evidence type="ECO:0000256" key="2">
    <source>
        <dbReference type="ARBA" id="ARBA00010564"/>
    </source>
</evidence>
<keyword evidence="4" id="KW-0639">Primosome</keyword>
<accession>A0A830HGR3</accession>
<evidence type="ECO:0000256" key="3">
    <source>
        <dbReference type="ARBA" id="ARBA00022485"/>
    </source>
</evidence>
<evidence type="ECO:0000256" key="8">
    <source>
        <dbReference type="ARBA" id="ARBA00023014"/>
    </source>
</evidence>
<evidence type="ECO:0000259" key="11">
    <source>
        <dbReference type="Pfam" id="PF04104"/>
    </source>
</evidence>
<keyword evidence="3" id="KW-0004">4Fe-4S</keyword>
<dbReference type="GO" id="GO:0046872">
    <property type="term" value="F:metal ion binding"/>
    <property type="evidence" value="ECO:0007669"/>
    <property type="project" value="UniProtKB-KW"/>
</dbReference>
<keyword evidence="7" id="KW-0408">Iron</keyword>
<evidence type="ECO:0000256" key="6">
    <source>
        <dbReference type="ARBA" id="ARBA00022723"/>
    </source>
</evidence>
<evidence type="ECO:0000256" key="1">
    <source>
        <dbReference type="ARBA" id="ARBA00001966"/>
    </source>
</evidence>
<dbReference type="GO" id="GO:0005658">
    <property type="term" value="C:alpha DNA polymerase:primase complex"/>
    <property type="evidence" value="ECO:0007669"/>
    <property type="project" value="TreeGrafter"/>
</dbReference>
<feature type="compositionally biased region" description="Low complexity" evidence="10">
    <location>
        <begin position="196"/>
        <end position="212"/>
    </location>
</feature>
<proteinExistence type="inferred from homology"/>
<name>A0A830HGR3_9CHLO</name>
<evidence type="ECO:0000256" key="10">
    <source>
        <dbReference type="SAM" id="MobiDB-lite"/>
    </source>
</evidence>
<dbReference type="InterPro" id="IPR007238">
    <property type="entry name" value="DNA_primase_lsu_euk/arc"/>
</dbReference>
<reference evidence="12" key="1">
    <citation type="submission" date="2020-10" db="EMBL/GenBank/DDBJ databases">
        <title>Unveiling of a novel bifunctional photoreceptor, Dualchrome1, isolated from a cosmopolitan green alga.</title>
        <authorList>
            <person name="Suzuki S."/>
            <person name="Kawachi M."/>
        </authorList>
    </citation>
    <scope>NUCLEOTIDE SEQUENCE</scope>
    <source>
        <strain evidence="12">NIES 2893</strain>
    </source>
</reference>
<dbReference type="Gene3D" id="1.20.930.80">
    <property type="match status" value="1"/>
</dbReference>
<comment type="cofactor">
    <cofactor evidence="1">
        <name>[4Fe-4S] cluster</name>
        <dbReference type="ChEBI" id="CHEBI:49883"/>
    </cofactor>
</comment>
<dbReference type="InterPro" id="IPR016558">
    <property type="entry name" value="DNA_primase_lsu_euk"/>
</dbReference>
<dbReference type="Pfam" id="PF04104">
    <property type="entry name" value="DNA_primase_lrg"/>
    <property type="match status" value="1"/>
</dbReference>
<protein>
    <recommendedName>
        <fullName evidence="11">DNA primase large subunit C-terminal domain-containing protein</fullName>
    </recommendedName>
</protein>
<comment type="caution">
    <text evidence="12">The sequence shown here is derived from an EMBL/GenBank/DDBJ whole genome shotgun (WGS) entry which is preliminary data.</text>
</comment>